<reference evidence="1" key="1">
    <citation type="submission" date="2019-11" db="EMBL/GenBank/DDBJ databases">
        <title>Nori genome reveals adaptations in red seaweeds to the harsh intertidal environment.</title>
        <authorList>
            <person name="Wang D."/>
            <person name="Mao Y."/>
        </authorList>
    </citation>
    <scope>NUCLEOTIDE SEQUENCE</scope>
    <source>
        <tissue evidence="1">Gametophyte</tissue>
    </source>
</reference>
<comment type="caution">
    <text evidence="1">The sequence shown here is derived from an EMBL/GenBank/DDBJ whole genome shotgun (WGS) entry which is preliminary data.</text>
</comment>
<gene>
    <name evidence="1" type="ORF">I4F81_002101</name>
</gene>
<sequence>MAPAFVPPAARVAAATATSSFRGGAVSSSRAGRPAPATVLPATLPRGRRTPAARPATPMAAASPPPPEEGGDPLPASLPIPDAFPAAAAPSQPARRDVPVPASVRKQGMVTAVSAAPTLHAALADVASRVLASLGGGGCTAGDLAIVFVSSKYGEKMGRSGRQGLDSVVPKLRSFLPGLVHVIGTTADGVVGAIEGGARHEEVQERPGVSLSLLRMGAGVRLTPFTVMIDDLPGLDASASRWQRLVGGGKPLSELDGGERPLGEDSFLIFADPSFHSSGHLSKLLQGLDFGFPSAPKVGSLSSIGALGAGGSLICTLPRDVLTTMPVSALHESAAVGVRLSGDITLDAVKACSCKPVGPTFEVVATSPTDPTVITEMSRVGAPISRLSASGHVRSLIDYGALPADAGTLEQTLYLGVAADEFVTDLAPSDFVIRRIVHVDASPMTGTSSSGAAPTTGMAMVEAVRPGQRVRFFLRDRLYAAEALDKIMRRYKRAALAASMAGVPNAPLGVLMLASSRRGRGLFGEISYESRTIEEFAPGVPIGGLFGGGQLAPLDASRGEGTRIRGLYGKPSSGQFGSTLVHNGSSVLVFLRRVGSSVVEPEEPAAPGAEGGASD</sequence>
<evidence type="ECO:0000313" key="2">
    <source>
        <dbReference type="Proteomes" id="UP000798662"/>
    </source>
</evidence>
<accession>A0ACC3BPT8</accession>
<keyword evidence="2" id="KW-1185">Reference proteome</keyword>
<proteinExistence type="predicted"/>
<organism evidence="1 2">
    <name type="scientific">Pyropia yezoensis</name>
    <name type="common">Susabi-nori</name>
    <name type="synonym">Porphyra yezoensis</name>
    <dbReference type="NCBI Taxonomy" id="2788"/>
    <lineage>
        <taxon>Eukaryota</taxon>
        <taxon>Rhodophyta</taxon>
        <taxon>Bangiophyceae</taxon>
        <taxon>Bangiales</taxon>
        <taxon>Bangiaceae</taxon>
        <taxon>Pyropia</taxon>
    </lineage>
</organism>
<evidence type="ECO:0000313" key="1">
    <source>
        <dbReference type="EMBL" id="KAK1859506.1"/>
    </source>
</evidence>
<protein>
    <submittedName>
        <fullName evidence="1">Uncharacterized protein</fullName>
    </submittedName>
</protein>
<dbReference type="Proteomes" id="UP000798662">
    <property type="component" value="Chromosome 1"/>
</dbReference>
<dbReference type="EMBL" id="CM020618">
    <property type="protein sequence ID" value="KAK1859506.1"/>
    <property type="molecule type" value="Genomic_DNA"/>
</dbReference>
<name>A0ACC3BPT8_PYRYE</name>